<keyword evidence="11 14" id="KW-0408">Iron</keyword>
<dbReference type="RefSeq" id="XP_016983168.1">
    <property type="nucleotide sequence ID" value="XM_017127679.1"/>
</dbReference>
<dbReference type="GO" id="GO:0004497">
    <property type="term" value="F:monooxygenase activity"/>
    <property type="evidence" value="ECO:0007669"/>
    <property type="project" value="UniProtKB-KW"/>
</dbReference>
<evidence type="ECO:0000313" key="15">
    <source>
        <dbReference type="EnsemblMetazoa" id="XP_016983168.1"/>
    </source>
</evidence>
<comment type="subcellular location">
    <subcellularLocation>
        <location evidence="4">Endoplasmic reticulum membrane</location>
        <topology evidence="4">Peripheral membrane protein</topology>
    </subcellularLocation>
    <subcellularLocation>
        <location evidence="3">Microsome membrane</location>
        <topology evidence="3">Peripheral membrane protein</topology>
    </subcellularLocation>
</comment>
<dbReference type="GO" id="GO:0005789">
    <property type="term" value="C:endoplasmic reticulum membrane"/>
    <property type="evidence" value="ECO:0007669"/>
    <property type="project" value="UniProtKB-SubCell"/>
</dbReference>
<reference evidence="16" key="1">
    <citation type="journal article" date="2021" name="Elife">
        <title>Highly contiguous assemblies of 101 drosophilid genomes.</title>
        <authorList>
            <person name="Kim B.Y."/>
            <person name="Wang J.R."/>
            <person name="Miller D.E."/>
            <person name="Barmina O."/>
            <person name="Delaney E."/>
            <person name="Thompson A."/>
            <person name="Comeault A.A."/>
            <person name="Peede D."/>
            <person name="D'Agostino E.R."/>
            <person name="Pelaez J."/>
            <person name="Aguilar J.M."/>
            <person name="Haji D."/>
            <person name="Matsunaga T."/>
            <person name="Armstrong E.E."/>
            <person name="Zych M."/>
            <person name="Ogawa Y."/>
            <person name="Stamenkovic-Radak M."/>
            <person name="Jelic M."/>
            <person name="Veselinovic M.S."/>
            <person name="Tanaskovic M."/>
            <person name="Eric P."/>
            <person name="Gao J.J."/>
            <person name="Katoh T.K."/>
            <person name="Toda M.J."/>
            <person name="Watabe H."/>
            <person name="Watada M."/>
            <person name="Davis J.S."/>
            <person name="Moyle L.C."/>
            <person name="Manoli G."/>
            <person name="Bertolini E."/>
            <person name="Kostal V."/>
            <person name="Hawley R.S."/>
            <person name="Takahashi A."/>
            <person name="Jones C.D."/>
            <person name="Price D.K."/>
            <person name="Whiteman N."/>
            <person name="Kopp A."/>
            <person name="Matute D.R."/>
            <person name="Petrov D.A."/>
        </authorList>
    </citation>
    <scope>NUCLEOTIDE SEQUENCE [LARGE SCALE GENOMIC DNA]</scope>
</reference>
<protein>
    <submittedName>
        <fullName evidence="17">Probable cytochrome P450 312a1</fullName>
    </submittedName>
</protein>
<evidence type="ECO:0000256" key="7">
    <source>
        <dbReference type="ARBA" id="ARBA00022723"/>
    </source>
</evidence>
<dbReference type="GO" id="GO:0005506">
    <property type="term" value="F:iron ion binding"/>
    <property type="evidence" value="ECO:0007669"/>
    <property type="project" value="InterPro"/>
</dbReference>
<evidence type="ECO:0000256" key="9">
    <source>
        <dbReference type="ARBA" id="ARBA00022848"/>
    </source>
</evidence>
<evidence type="ECO:0000256" key="4">
    <source>
        <dbReference type="ARBA" id="ARBA00004406"/>
    </source>
</evidence>
<gene>
    <name evidence="17" type="primary">LOC108047481</name>
    <name evidence="15" type="synonym">108047481</name>
</gene>
<dbReference type="InterPro" id="IPR050196">
    <property type="entry name" value="Cytochrome_P450_Monoox"/>
</dbReference>
<dbReference type="Proteomes" id="UP001652680">
    <property type="component" value="Unassembled WGS sequence"/>
</dbReference>
<dbReference type="PANTHER" id="PTHR24291:SF203">
    <property type="entry name" value="CYTOCHROME P450 4D1-RELATED"/>
    <property type="match status" value="1"/>
</dbReference>
<keyword evidence="10" id="KW-0560">Oxidoreductase</keyword>
<dbReference type="CTD" id="40005"/>
<evidence type="ECO:0000256" key="2">
    <source>
        <dbReference type="ARBA" id="ARBA00003690"/>
    </source>
</evidence>
<evidence type="ECO:0000256" key="6">
    <source>
        <dbReference type="ARBA" id="ARBA00022617"/>
    </source>
</evidence>
<evidence type="ECO:0000256" key="14">
    <source>
        <dbReference type="PIRSR" id="PIRSR602403-1"/>
    </source>
</evidence>
<keyword evidence="8" id="KW-0256">Endoplasmic reticulum</keyword>
<evidence type="ECO:0000256" key="11">
    <source>
        <dbReference type="ARBA" id="ARBA00023004"/>
    </source>
</evidence>
<organism evidence="17">
    <name type="scientific">Drosophila rhopaloa</name>
    <name type="common">Fruit fly</name>
    <dbReference type="NCBI Taxonomy" id="1041015"/>
    <lineage>
        <taxon>Eukaryota</taxon>
        <taxon>Metazoa</taxon>
        <taxon>Ecdysozoa</taxon>
        <taxon>Arthropoda</taxon>
        <taxon>Hexapoda</taxon>
        <taxon>Insecta</taxon>
        <taxon>Pterygota</taxon>
        <taxon>Neoptera</taxon>
        <taxon>Endopterygota</taxon>
        <taxon>Diptera</taxon>
        <taxon>Brachycera</taxon>
        <taxon>Muscomorpha</taxon>
        <taxon>Ephydroidea</taxon>
        <taxon>Drosophilidae</taxon>
        <taxon>Drosophila</taxon>
        <taxon>Sophophora</taxon>
    </lineage>
</organism>
<evidence type="ECO:0000256" key="3">
    <source>
        <dbReference type="ARBA" id="ARBA00004174"/>
    </source>
</evidence>
<dbReference type="Pfam" id="PF00067">
    <property type="entry name" value="p450"/>
    <property type="match status" value="1"/>
</dbReference>
<dbReference type="AlphaFoldDB" id="A0A6P4F741"/>
<keyword evidence="13" id="KW-0472">Membrane</keyword>
<dbReference type="EnsemblMetazoa" id="XM_017127679.2">
    <property type="protein sequence ID" value="XP_016983168.1"/>
    <property type="gene ID" value="LOC108047481"/>
</dbReference>
<dbReference type="PANTHER" id="PTHR24291">
    <property type="entry name" value="CYTOCHROME P450 FAMILY 4"/>
    <property type="match status" value="1"/>
</dbReference>
<reference evidence="15" key="3">
    <citation type="submission" date="2025-05" db="UniProtKB">
        <authorList>
            <consortium name="EnsemblMetazoa"/>
        </authorList>
    </citation>
    <scope>IDENTIFICATION</scope>
</reference>
<evidence type="ECO:0000313" key="16">
    <source>
        <dbReference type="Proteomes" id="UP001652680"/>
    </source>
</evidence>
<dbReference type="InterPro" id="IPR002403">
    <property type="entry name" value="Cyt_P450_E_grp-IV"/>
</dbReference>
<comment type="function">
    <text evidence="2">May be involved in the metabolism of insect hormones and in the breakdown of synthetic insecticides.</text>
</comment>
<evidence type="ECO:0000256" key="10">
    <source>
        <dbReference type="ARBA" id="ARBA00023002"/>
    </source>
</evidence>
<name>A0A6P4F741_DRORH</name>
<dbReference type="GO" id="GO:0020037">
    <property type="term" value="F:heme binding"/>
    <property type="evidence" value="ECO:0007669"/>
    <property type="project" value="InterPro"/>
</dbReference>
<evidence type="ECO:0000256" key="1">
    <source>
        <dbReference type="ARBA" id="ARBA00001971"/>
    </source>
</evidence>
<sequence>MFWLGFGLLLIAFTLYLLYVFERQSRIDRLTHNWPGPPALPIIGHLHILAKLVGPHPFRRATEMVTNHLKDHRGKLWMGTKLYLLDCNPKDIQALCSAQQLLQKTADYAVFENWLCEGLFTSGFEKWSHRRKIIMPAFNYAMVKLFVDVFEKQSRILLSRVSEFAESGEPMDFLKLISCFTLDTICETALGVSVGSQSNAKSDYLDAVNEILLIIDTKLKNILYRSPFIFRRTLHFKREQELLKTLHGFTEGIIQKRMDEISQDAENRNSQSTKNAENEEGRTTHCFLDSLLLAKGPDGQPLSVKDIREEVDTIIFGGFDLTATTLKFFMYNMTLHPEYQERCREEVLSVCGTDRSEPISMEQVRQLEFLEACVKETLRMYPSGPLTARRATANCQINEFFIPKGSDVIISPLYMGRCKDFFPDPLVFKPDRWSSGAEPKIEATTFIPFMTGARSCLGQRYAMVMLKMVLAHLLRNFLFEPLGERQVKMKLNFVITLHTVEPYLCRVKNIDS</sequence>
<feature type="binding site" description="axial binding residue" evidence="14">
    <location>
        <position position="456"/>
    </location>
    <ligand>
        <name>heme</name>
        <dbReference type="ChEBI" id="CHEBI:30413"/>
    </ligand>
    <ligandPart>
        <name>Fe</name>
        <dbReference type="ChEBI" id="CHEBI:18248"/>
    </ligandPart>
</feature>
<evidence type="ECO:0000256" key="12">
    <source>
        <dbReference type="ARBA" id="ARBA00023033"/>
    </source>
</evidence>
<evidence type="ECO:0000313" key="17">
    <source>
        <dbReference type="RefSeq" id="XP_016983168.1"/>
    </source>
</evidence>
<evidence type="ECO:0000256" key="13">
    <source>
        <dbReference type="ARBA" id="ARBA00023136"/>
    </source>
</evidence>
<evidence type="ECO:0000256" key="8">
    <source>
        <dbReference type="ARBA" id="ARBA00022824"/>
    </source>
</evidence>
<evidence type="ECO:0000256" key="5">
    <source>
        <dbReference type="ARBA" id="ARBA00010617"/>
    </source>
</evidence>
<dbReference type="OMA" id="ISPMYMG"/>
<dbReference type="GO" id="GO:0016705">
    <property type="term" value="F:oxidoreductase activity, acting on paired donors, with incorporation or reduction of molecular oxygen"/>
    <property type="evidence" value="ECO:0007669"/>
    <property type="project" value="InterPro"/>
</dbReference>
<dbReference type="OrthoDB" id="1055148at2759"/>
<keyword evidence="16" id="KW-1185">Reference proteome</keyword>
<dbReference type="Gene3D" id="1.10.630.10">
    <property type="entry name" value="Cytochrome P450"/>
    <property type="match status" value="1"/>
</dbReference>
<reference evidence="17" key="2">
    <citation type="submission" date="2025-04" db="UniProtKB">
        <authorList>
            <consortium name="RefSeq"/>
        </authorList>
    </citation>
    <scope>IDENTIFICATION</scope>
</reference>
<comment type="similarity">
    <text evidence="5">Belongs to the cytochrome P450 family.</text>
</comment>
<dbReference type="PRINTS" id="PR00385">
    <property type="entry name" value="P450"/>
</dbReference>
<accession>A0A6P4F741</accession>
<comment type="cofactor">
    <cofactor evidence="1 14">
        <name>heme</name>
        <dbReference type="ChEBI" id="CHEBI:30413"/>
    </cofactor>
</comment>
<dbReference type="CDD" id="cd20628">
    <property type="entry name" value="CYP4"/>
    <property type="match status" value="1"/>
</dbReference>
<dbReference type="GeneID" id="108047481"/>
<dbReference type="InterPro" id="IPR001128">
    <property type="entry name" value="Cyt_P450"/>
</dbReference>
<keyword evidence="9" id="KW-0492">Microsome</keyword>
<dbReference type="PRINTS" id="PR00465">
    <property type="entry name" value="EP450IV"/>
</dbReference>
<keyword evidence="7 14" id="KW-0479">Metal-binding</keyword>
<proteinExistence type="inferred from homology"/>
<keyword evidence="12" id="KW-0503">Monooxygenase</keyword>
<keyword evidence="6 14" id="KW-0349">Heme</keyword>
<dbReference type="SUPFAM" id="SSF48264">
    <property type="entry name" value="Cytochrome P450"/>
    <property type="match status" value="1"/>
</dbReference>
<dbReference type="InterPro" id="IPR036396">
    <property type="entry name" value="Cyt_P450_sf"/>
</dbReference>